<keyword evidence="6" id="KW-1185">Reference proteome</keyword>
<dbReference type="InterPro" id="IPR019734">
    <property type="entry name" value="TPR_rpt"/>
</dbReference>
<dbReference type="Proteomes" id="UP000494165">
    <property type="component" value="Unassembled WGS sequence"/>
</dbReference>
<name>A0A8S1EAA8_9INSE</name>
<evidence type="ECO:0000313" key="6">
    <source>
        <dbReference type="Proteomes" id="UP000494165"/>
    </source>
</evidence>
<sequence>MDTAVDNELVADLTRAMRLFLKGAALEEEGQLRDAVGFYRKAVQLVPDVEQRVHELSLKSGGPAGKKETKTDDGKGKENAAEVEFEDLPVKFSQIISQQGTVCLPNSEQQGTHISQLPPELLLLLLRWVVSSELDFRSWARFAAVCRGFYLTAQDNELWRLICRRAWGCQVEGRRKWRLEFDRRPRVRVDGCYIARITYVRPGELSFQTSTYLPWHSVLYFRLLRFFTGGRVLMLTTAEQPNISVGYLRHRRSPHPQVLSGSYKVDGTAVTAELFEAPRPKPRPQGRRLVPPPHDTGTRKYSMVLQICSQKIIWSRYSIETTYLSGQKSVCEFELTNSQFPAMSFARVRSYTQVPTQEML</sequence>
<comment type="caution">
    <text evidence="5">The sequence shown here is derived from an EMBL/GenBank/DDBJ whole genome shotgun (WGS) entry which is preliminary data.</text>
</comment>
<evidence type="ECO:0000313" key="5">
    <source>
        <dbReference type="EMBL" id="CAB3387114.1"/>
    </source>
</evidence>
<dbReference type="InterPro" id="IPR036047">
    <property type="entry name" value="F-box-like_dom_sf"/>
</dbReference>
<keyword evidence="1" id="KW-0833">Ubl conjugation pathway</keyword>
<dbReference type="SUPFAM" id="SSF81383">
    <property type="entry name" value="F-box domain"/>
    <property type="match status" value="1"/>
</dbReference>
<dbReference type="GO" id="GO:0019005">
    <property type="term" value="C:SCF ubiquitin ligase complex"/>
    <property type="evidence" value="ECO:0007669"/>
    <property type="project" value="TreeGrafter"/>
</dbReference>
<dbReference type="InterPro" id="IPR001810">
    <property type="entry name" value="F-box_dom"/>
</dbReference>
<dbReference type="OrthoDB" id="2117972at2759"/>
<dbReference type="Gene3D" id="1.20.1280.50">
    <property type="match status" value="1"/>
</dbReference>
<dbReference type="PANTHER" id="PTHR12874:SF29">
    <property type="entry name" value="F-BOX ONLY PROTEIN 9"/>
    <property type="match status" value="1"/>
</dbReference>
<accession>A0A8S1EAA8</accession>
<dbReference type="AlphaFoldDB" id="A0A8S1EAA8"/>
<dbReference type="PROSITE" id="PS50181">
    <property type="entry name" value="FBOX"/>
    <property type="match status" value="1"/>
</dbReference>
<feature type="region of interest" description="Disordered" evidence="3">
    <location>
        <begin position="57"/>
        <end position="79"/>
    </location>
</feature>
<dbReference type="Pfam" id="PF19270">
    <property type="entry name" value="FBO_C"/>
    <property type="match status" value="1"/>
</dbReference>
<evidence type="ECO:0000259" key="4">
    <source>
        <dbReference type="PROSITE" id="PS50181"/>
    </source>
</evidence>
<organism evidence="5 6">
    <name type="scientific">Cloeon dipterum</name>
    <dbReference type="NCBI Taxonomy" id="197152"/>
    <lineage>
        <taxon>Eukaryota</taxon>
        <taxon>Metazoa</taxon>
        <taxon>Ecdysozoa</taxon>
        <taxon>Arthropoda</taxon>
        <taxon>Hexapoda</taxon>
        <taxon>Insecta</taxon>
        <taxon>Pterygota</taxon>
        <taxon>Palaeoptera</taxon>
        <taxon>Ephemeroptera</taxon>
        <taxon>Pisciforma</taxon>
        <taxon>Baetidae</taxon>
        <taxon>Cloeon</taxon>
    </lineage>
</organism>
<feature type="compositionally biased region" description="Basic and acidic residues" evidence="3">
    <location>
        <begin position="65"/>
        <end position="79"/>
    </location>
</feature>
<dbReference type="InterPro" id="IPR045464">
    <property type="entry name" value="Hrt3/FBXO9_C"/>
</dbReference>
<gene>
    <name evidence="5" type="ORF">CLODIP_2_CD14632</name>
</gene>
<feature type="domain" description="F-box" evidence="4">
    <location>
        <begin position="111"/>
        <end position="162"/>
    </location>
</feature>
<evidence type="ECO:0000256" key="3">
    <source>
        <dbReference type="SAM" id="MobiDB-lite"/>
    </source>
</evidence>
<proteinExistence type="predicted"/>
<dbReference type="EMBL" id="CADEPI010000539">
    <property type="protein sequence ID" value="CAB3387114.1"/>
    <property type="molecule type" value="Genomic_DNA"/>
</dbReference>
<reference evidence="5 6" key="1">
    <citation type="submission" date="2020-04" db="EMBL/GenBank/DDBJ databases">
        <authorList>
            <person name="Alioto T."/>
            <person name="Alioto T."/>
            <person name="Gomez Garrido J."/>
        </authorList>
    </citation>
    <scope>NUCLEOTIDE SEQUENCE [LARGE SCALE GENOMIC DNA]</scope>
</reference>
<keyword evidence="2" id="KW-0802">TPR repeat</keyword>
<dbReference type="GO" id="GO:0005737">
    <property type="term" value="C:cytoplasm"/>
    <property type="evidence" value="ECO:0007669"/>
    <property type="project" value="TreeGrafter"/>
</dbReference>
<dbReference type="PROSITE" id="PS50005">
    <property type="entry name" value="TPR"/>
    <property type="match status" value="1"/>
</dbReference>
<evidence type="ECO:0000256" key="1">
    <source>
        <dbReference type="ARBA" id="ARBA00022786"/>
    </source>
</evidence>
<evidence type="ECO:0000256" key="2">
    <source>
        <dbReference type="PROSITE-ProRule" id="PRU00339"/>
    </source>
</evidence>
<dbReference type="Pfam" id="PF12937">
    <property type="entry name" value="F-box-like"/>
    <property type="match status" value="1"/>
</dbReference>
<dbReference type="GO" id="GO:0031146">
    <property type="term" value="P:SCF-dependent proteasomal ubiquitin-dependent protein catabolic process"/>
    <property type="evidence" value="ECO:0007669"/>
    <property type="project" value="TreeGrafter"/>
</dbReference>
<dbReference type="PANTHER" id="PTHR12874">
    <property type="entry name" value="F-BOX ONLY PROTEIN 48-RELATED"/>
    <property type="match status" value="1"/>
</dbReference>
<feature type="repeat" description="TPR" evidence="2">
    <location>
        <begin position="16"/>
        <end position="49"/>
    </location>
</feature>
<protein>
    <recommendedName>
        <fullName evidence="4">F-box domain-containing protein</fullName>
    </recommendedName>
</protein>